<dbReference type="Proteomes" id="UP001347174">
    <property type="component" value="Chromosome"/>
</dbReference>
<dbReference type="EMBL" id="CP129946">
    <property type="protein sequence ID" value="WWA74248.1"/>
    <property type="molecule type" value="Genomic_DNA"/>
</dbReference>
<protein>
    <submittedName>
        <fullName evidence="1">Uncharacterized protein</fullName>
    </submittedName>
</protein>
<gene>
    <name evidence="1" type="ORF">QYQ93_15490</name>
</gene>
<sequence>MTQLTLEKIQELEGQIGRKLSDLELALWVQFPFISVEDFIHGINFQSLIEWLSEKLGRPLTLVEMQLAASLLRKGHTNEDILDAIHPPAHKIKLPKIKP</sequence>
<keyword evidence="2" id="KW-1185">Reference proteome</keyword>
<evidence type="ECO:0000313" key="1">
    <source>
        <dbReference type="EMBL" id="WWA74248.1"/>
    </source>
</evidence>
<proteinExistence type="predicted"/>
<reference evidence="1 2" key="1">
    <citation type="submission" date="2023-07" db="EMBL/GenBank/DDBJ databases">
        <title>Plant endophyte Pseudomonas khavaziana can be used to control wheat stem rot.</title>
        <authorList>
            <person name="Guo S."/>
            <person name="Shen X."/>
        </authorList>
    </citation>
    <scope>NUCLEOTIDE SEQUENCE [LARGE SCALE GENOMIC DNA]</scope>
    <source>
        <strain evidence="1 2">SR9</strain>
    </source>
</reference>
<evidence type="ECO:0000313" key="2">
    <source>
        <dbReference type="Proteomes" id="UP001347174"/>
    </source>
</evidence>
<organism evidence="1 2">
    <name type="scientific">Pseudomonas khavaziana</name>
    <dbReference type="NCBI Taxonomy" id="2842351"/>
    <lineage>
        <taxon>Bacteria</taxon>
        <taxon>Pseudomonadati</taxon>
        <taxon>Pseudomonadota</taxon>
        <taxon>Gammaproteobacteria</taxon>
        <taxon>Pseudomonadales</taxon>
        <taxon>Pseudomonadaceae</taxon>
        <taxon>Pseudomonas</taxon>
    </lineage>
</organism>
<dbReference type="RefSeq" id="WP_200645501.1">
    <property type="nucleotide sequence ID" value="NZ_CP129946.1"/>
</dbReference>
<name>A0ABZ2DCQ3_9PSED</name>
<accession>A0ABZ2DCQ3</accession>